<dbReference type="Pfam" id="PF00059">
    <property type="entry name" value="Lectin_C"/>
    <property type="match status" value="2"/>
</dbReference>
<evidence type="ECO:0000259" key="2">
    <source>
        <dbReference type="PROSITE" id="PS50041"/>
    </source>
</evidence>
<dbReference type="Proteomes" id="UP000245119">
    <property type="component" value="Linkage Group LG2"/>
</dbReference>
<dbReference type="SUPFAM" id="SSF56436">
    <property type="entry name" value="C-type lectin-like"/>
    <property type="match status" value="2"/>
</dbReference>
<sequence>MYCTVLGADLAVIESSAEQVYIEGFLQRMAGAFPSDKDFWIGGGDFLEHGTWIWVKTQEEINPEASFWATGQPASATQHQACLRLSETTGYRWEAGSCDSPEYFICEKPYVIPESGVPVGKRLQGFYEASTAQCPSGYIHHDQSCYVIPMAEGSWADGMTLCRQLGGQLAVIDTAAEQTFVEGLLKRYGAGYPNDADFWVGGGDFLVDGDWRWIMKNQAIDPHVSYWAPGEPDNGGGPQGCLRISAALNYKWESGDCDSVEYAVCEQPVRSEVGVGK</sequence>
<keyword evidence="4" id="KW-1185">Reference proteome</keyword>
<dbReference type="PANTHER" id="PTHR22803">
    <property type="entry name" value="MANNOSE, PHOSPHOLIPASE, LECTIN RECEPTOR RELATED"/>
    <property type="match status" value="1"/>
</dbReference>
<dbReference type="InterPro" id="IPR018378">
    <property type="entry name" value="C-type_lectin_CS"/>
</dbReference>
<feature type="domain" description="C-type lectin" evidence="2">
    <location>
        <begin position="141"/>
        <end position="266"/>
    </location>
</feature>
<dbReference type="InterPro" id="IPR001304">
    <property type="entry name" value="C-type_lectin-like"/>
</dbReference>
<dbReference type="InterPro" id="IPR016187">
    <property type="entry name" value="CTDL_fold"/>
</dbReference>
<keyword evidence="1" id="KW-1015">Disulfide bond</keyword>
<dbReference type="SMART" id="SM00034">
    <property type="entry name" value="CLECT"/>
    <property type="match status" value="2"/>
</dbReference>
<dbReference type="AlphaFoldDB" id="A0A2T7PV36"/>
<dbReference type="InterPro" id="IPR050111">
    <property type="entry name" value="C-type_lectin/snaclec_domain"/>
</dbReference>
<accession>A0A2T7PV36</accession>
<dbReference type="PROSITE" id="PS50041">
    <property type="entry name" value="C_TYPE_LECTIN_2"/>
    <property type="match status" value="2"/>
</dbReference>
<dbReference type="CDD" id="cd00037">
    <property type="entry name" value="CLECT"/>
    <property type="match status" value="2"/>
</dbReference>
<organism evidence="3 4">
    <name type="scientific">Pomacea canaliculata</name>
    <name type="common">Golden apple snail</name>
    <dbReference type="NCBI Taxonomy" id="400727"/>
    <lineage>
        <taxon>Eukaryota</taxon>
        <taxon>Metazoa</taxon>
        <taxon>Spiralia</taxon>
        <taxon>Lophotrochozoa</taxon>
        <taxon>Mollusca</taxon>
        <taxon>Gastropoda</taxon>
        <taxon>Caenogastropoda</taxon>
        <taxon>Architaenioglossa</taxon>
        <taxon>Ampullarioidea</taxon>
        <taxon>Ampullariidae</taxon>
        <taxon>Pomacea</taxon>
    </lineage>
</organism>
<dbReference type="EMBL" id="PZQS01000002">
    <property type="protein sequence ID" value="PVD37283.1"/>
    <property type="molecule type" value="Genomic_DNA"/>
</dbReference>
<dbReference type="PROSITE" id="PS00615">
    <property type="entry name" value="C_TYPE_LECTIN_1"/>
    <property type="match status" value="1"/>
</dbReference>
<feature type="domain" description="C-type lectin" evidence="2">
    <location>
        <begin position="1"/>
        <end position="107"/>
    </location>
</feature>
<protein>
    <recommendedName>
        <fullName evidence="2">C-type lectin domain-containing protein</fullName>
    </recommendedName>
</protein>
<evidence type="ECO:0000313" key="3">
    <source>
        <dbReference type="EMBL" id="PVD37283.1"/>
    </source>
</evidence>
<name>A0A2T7PV36_POMCA</name>
<proteinExistence type="predicted"/>
<evidence type="ECO:0000313" key="4">
    <source>
        <dbReference type="Proteomes" id="UP000245119"/>
    </source>
</evidence>
<reference evidence="3 4" key="1">
    <citation type="submission" date="2018-04" db="EMBL/GenBank/DDBJ databases">
        <title>The genome of golden apple snail Pomacea canaliculata provides insight into stress tolerance and invasive adaptation.</title>
        <authorList>
            <person name="Liu C."/>
            <person name="Liu B."/>
            <person name="Ren Y."/>
            <person name="Zhang Y."/>
            <person name="Wang H."/>
            <person name="Li S."/>
            <person name="Jiang F."/>
            <person name="Yin L."/>
            <person name="Zhang G."/>
            <person name="Qian W."/>
            <person name="Fan W."/>
        </authorList>
    </citation>
    <scope>NUCLEOTIDE SEQUENCE [LARGE SCALE GENOMIC DNA]</scope>
    <source>
        <strain evidence="3">SZHN2017</strain>
        <tissue evidence="3">Muscle</tissue>
    </source>
</reference>
<evidence type="ECO:0000256" key="1">
    <source>
        <dbReference type="ARBA" id="ARBA00023157"/>
    </source>
</evidence>
<comment type="caution">
    <text evidence="3">The sequence shown here is derived from an EMBL/GenBank/DDBJ whole genome shotgun (WGS) entry which is preliminary data.</text>
</comment>
<dbReference type="Gene3D" id="3.10.100.10">
    <property type="entry name" value="Mannose-Binding Protein A, subunit A"/>
    <property type="match status" value="2"/>
</dbReference>
<dbReference type="InterPro" id="IPR016186">
    <property type="entry name" value="C-type_lectin-like/link_sf"/>
</dbReference>
<dbReference type="OrthoDB" id="6142940at2759"/>
<gene>
    <name evidence="3" type="ORF">C0Q70_04280</name>
</gene>